<dbReference type="NCBIfam" id="TIGR02228">
    <property type="entry name" value="sigpep_I_arch"/>
    <property type="match status" value="1"/>
</dbReference>
<organism evidence="2 3">
    <name type="scientific">Natronocalculus amylovorans</name>
    <dbReference type="NCBI Taxonomy" id="2917812"/>
    <lineage>
        <taxon>Archaea</taxon>
        <taxon>Methanobacteriati</taxon>
        <taxon>Methanobacteriota</taxon>
        <taxon>Stenosarchaea group</taxon>
        <taxon>Halobacteria</taxon>
        <taxon>Halobacteriales</taxon>
        <taxon>Haloferacaceae</taxon>
        <taxon>Natronocalculus</taxon>
    </lineage>
</organism>
<dbReference type="InterPro" id="IPR019533">
    <property type="entry name" value="Peptidase_S26"/>
</dbReference>
<gene>
    <name evidence="2" type="ORF">AArcSt2_08540</name>
</gene>
<feature type="transmembrane region" description="Helical" evidence="1">
    <location>
        <begin position="167"/>
        <end position="185"/>
    </location>
</feature>
<dbReference type="GO" id="GO:0016020">
    <property type="term" value="C:membrane"/>
    <property type="evidence" value="ECO:0007669"/>
    <property type="project" value="InterPro"/>
</dbReference>
<name>A0AAE3KAQ6_9EURY</name>
<dbReference type="CDD" id="cd06530">
    <property type="entry name" value="S26_SPase_I"/>
    <property type="match status" value="1"/>
</dbReference>
<keyword evidence="1" id="KW-0812">Transmembrane</keyword>
<dbReference type="Proteomes" id="UP001203207">
    <property type="component" value="Unassembled WGS sequence"/>
</dbReference>
<feature type="transmembrane region" description="Helical" evidence="1">
    <location>
        <begin position="206"/>
        <end position="227"/>
    </location>
</feature>
<comment type="caution">
    <text evidence="2">The sequence shown here is derived from an EMBL/GenBank/DDBJ whole genome shotgun (WGS) entry which is preliminary data.</text>
</comment>
<accession>A0AAE3KAQ6</accession>
<dbReference type="EC" id="3.4.21.89" evidence="2"/>
<reference evidence="2" key="2">
    <citation type="submission" date="2022-02" db="EMBL/GenBank/DDBJ databases">
        <authorList>
            <person name="Elcheninov A.G."/>
            <person name="Sorokin D.Y."/>
            <person name="Kublanov I.V."/>
        </authorList>
    </citation>
    <scope>NUCLEOTIDE SEQUENCE</scope>
    <source>
        <strain evidence="2">AArc-St2</strain>
    </source>
</reference>
<proteinExistence type="predicted"/>
<dbReference type="GO" id="GO:0006465">
    <property type="term" value="P:signal peptide processing"/>
    <property type="evidence" value="ECO:0007669"/>
    <property type="project" value="InterPro"/>
</dbReference>
<protein>
    <submittedName>
        <fullName evidence="2">Signal peptidase I</fullName>
        <ecNumber evidence="2">3.4.21.89</ecNumber>
    </submittedName>
</protein>
<reference evidence="2" key="1">
    <citation type="journal article" date="2022" name="Syst. Appl. Microbiol.">
        <title>Natronocalculus amylovorans gen. nov., sp. nov., and Natranaeroarchaeum aerophilus sp. nov., dominant culturable amylolytic natronoarchaea from hypersaline soda lakes in southwestern Siberia.</title>
        <authorList>
            <person name="Sorokin D.Y."/>
            <person name="Elcheninov A.G."/>
            <person name="Khizhniak T.V."/>
            <person name="Koenen M."/>
            <person name="Bale N.J."/>
            <person name="Damste J.S.S."/>
            <person name="Kublanov I.V."/>
        </authorList>
    </citation>
    <scope>NUCLEOTIDE SEQUENCE</scope>
    <source>
        <strain evidence="2">AArc-St2</strain>
    </source>
</reference>
<sequence length="382" mass="40735">MSTKQYAKLGIEALIVVIVLALFLGQLLGQPILLSYVFTGSMAPTMDPGDGFVAVPSALVTEYSEGDVITFEAEEIQGGGLTTHRIVGETEQGYVTRGDANPFTDQDGGEPHVQEAQIVAKAGTVGSTVIVVPHLGTVVMGLQDAIETVQQQAAMLFGFQSLQGTQGLAYLLFGLSVLAYIFETMREGGKSRERGRSRTRENGTDTTLILVVLAAVLMISATAAMVVPAGTEQFGVVSSQSASENPTVIQQGTTENLTYIVPNGGLVPTVVFLESETDGIEAAPDELYLEGQSSLNATVSITAPPETGYYRYFLTEHRYLAILPPSLIADLHGIHPWVPLGVINGLLGGGIYLIGRVVIGTDRVRIRSRDRPSSSFVSRLFE</sequence>
<dbReference type="InterPro" id="IPR001733">
    <property type="entry name" value="Peptidase_S26B"/>
</dbReference>
<feature type="transmembrane region" description="Helical" evidence="1">
    <location>
        <begin position="337"/>
        <end position="359"/>
    </location>
</feature>
<evidence type="ECO:0000313" key="3">
    <source>
        <dbReference type="Proteomes" id="UP001203207"/>
    </source>
</evidence>
<keyword evidence="3" id="KW-1185">Reference proteome</keyword>
<dbReference type="RefSeq" id="WP_250583924.1">
    <property type="nucleotide sequence ID" value="NZ_JAKRVX010000003.1"/>
</dbReference>
<evidence type="ECO:0000256" key="1">
    <source>
        <dbReference type="SAM" id="Phobius"/>
    </source>
</evidence>
<dbReference type="AlphaFoldDB" id="A0AAE3KAQ6"/>
<keyword evidence="1" id="KW-1133">Transmembrane helix</keyword>
<evidence type="ECO:0000313" key="2">
    <source>
        <dbReference type="EMBL" id="MCL9816989.1"/>
    </source>
</evidence>
<dbReference type="EMBL" id="JAKRVX010000003">
    <property type="protein sequence ID" value="MCL9816989.1"/>
    <property type="molecule type" value="Genomic_DNA"/>
</dbReference>
<dbReference type="GO" id="GO:0004252">
    <property type="term" value="F:serine-type endopeptidase activity"/>
    <property type="evidence" value="ECO:0007669"/>
    <property type="project" value="InterPro"/>
</dbReference>
<keyword evidence="2" id="KW-0378">Hydrolase</keyword>
<dbReference type="GO" id="GO:0009003">
    <property type="term" value="F:signal peptidase activity"/>
    <property type="evidence" value="ECO:0007669"/>
    <property type="project" value="UniProtKB-EC"/>
</dbReference>
<keyword evidence="1" id="KW-0472">Membrane</keyword>